<evidence type="ECO:0000256" key="4">
    <source>
        <dbReference type="ARBA" id="ARBA00012483"/>
    </source>
</evidence>
<keyword evidence="7" id="KW-0479">Metal-binding</keyword>
<gene>
    <name evidence="19" type="ORF">Syun_013368</name>
</gene>
<keyword evidence="5" id="KW-0808">Transferase</keyword>
<evidence type="ECO:0000256" key="6">
    <source>
        <dbReference type="ARBA" id="ARBA00022692"/>
    </source>
</evidence>
<feature type="region of interest" description="Disordered" evidence="15">
    <location>
        <begin position="370"/>
        <end position="410"/>
    </location>
</feature>
<evidence type="ECO:0000313" key="19">
    <source>
        <dbReference type="EMBL" id="KAK9143968.1"/>
    </source>
</evidence>
<evidence type="ECO:0000256" key="2">
    <source>
        <dbReference type="ARBA" id="ARBA00004167"/>
    </source>
</evidence>
<keyword evidence="10" id="KW-0833">Ubl conjugation pathway</keyword>
<dbReference type="EC" id="2.3.2.27" evidence="4"/>
<keyword evidence="6 16" id="KW-0812">Transmembrane</keyword>
<feature type="signal peptide" evidence="17">
    <location>
        <begin position="1"/>
        <end position="27"/>
    </location>
</feature>
<evidence type="ECO:0000256" key="13">
    <source>
        <dbReference type="ARBA" id="ARBA00023136"/>
    </source>
</evidence>
<dbReference type="PANTHER" id="PTHR46279">
    <property type="entry name" value="RING/U-BOX SUPERFAMILY PROTEIN"/>
    <property type="match status" value="1"/>
</dbReference>
<accession>A0AAP0K181</accession>
<dbReference type="InterPro" id="IPR046948">
    <property type="entry name" value="ATL20-22-like"/>
</dbReference>
<name>A0AAP0K181_9MAGN</name>
<sequence length="410" mass="47075">MPKEEMHSVFITSSLFLAILLAVTTKGEDHFDDASAETRCGHDGPPIRFPFSLIKLQQQDHHHHPNVTSSSGYPGFELSCTDQYRTLLQLPHGGKFWVTQIDYAFQELIVSDPDGCIVPRLLHLNLSSSPFLGYQDTLVMKDYSIHKYTFFNCSSTNKEILNESTPIECLSVPGRYNIFAIDSYYYEFENEPFTYCTVGKTIPLPDDLDFDWRKGQAKFSWFSPKCGHCEKQGQRCRFKKKKSTGSPDDDHDNNDHDHYDTECFFIPKSHAKERLIERVVPALGVLGLLIAVTLIAKRRYDTSRFDKLERWIYGRLHEAEHLEIKVESEGDEMIAKKLSIVGLWCVQWYPVDRPSISGVVQMLEGETENLTIPPNPFASTTTPEKNTRNIQERPRDHHALSIISEHDELE</sequence>
<evidence type="ECO:0000256" key="3">
    <source>
        <dbReference type="ARBA" id="ARBA00004906"/>
    </source>
</evidence>
<evidence type="ECO:0000256" key="11">
    <source>
        <dbReference type="ARBA" id="ARBA00022833"/>
    </source>
</evidence>
<dbReference type="Pfam" id="PF13947">
    <property type="entry name" value="GUB_WAK_bind"/>
    <property type="match status" value="1"/>
</dbReference>
<keyword evidence="20" id="KW-1185">Reference proteome</keyword>
<keyword evidence="8 17" id="KW-0732">Signal</keyword>
<comment type="subcellular location">
    <subcellularLocation>
        <location evidence="2">Membrane</location>
        <topology evidence="2">Single-pass membrane protein</topology>
    </subcellularLocation>
</comment>
<evidence type="ECO:0000256" key="16">
    <source>
        <dbReference type="SAM" id="Phobius"/>
    </source>
</evidence>
<evidence type="ECO:0000256" key="5">
    <source>
        <dbReference type="ARBA" id="ARBA00022679"/>
    </source>
</evidence>
<comment type="caution">
    <text evidence="19">The sequence shown here is derived from an EMBL/GenBank/DDBJ whole genome shotgun (WGS) entry which is preliminary data.</text>
</comment>
<evidence type="ECO:0000256" key="15">
    <source>
        <dbReference type="SAM" id="MobiDB-lite"/>
    </source>
</evidence>
<evidence type="ECO:0000259" key="18">
    <source>
        <dbReference type="Pfam" id="PF13947"/>
    </source>
</evidence>
<feature type="compositionally biased region" description="Polar residues" evidence="15">
    <location>
        <begin position="370"/>
        <end position="384"/>
    </location>
</feature>
<evidence type="ECO:0000256" key="7">
    <source>
        <dbReference type="ARBA" id="ARBA00022723"/>
    </source>
</evidence>
<dbReference type="PANTHER" id="PTHR46279:SF9">
    <property type="entry name" value="OS01G0116300 PROTEIN"/>
    <property type="match status" value="1"/>
</dbReference>
<dbReference type="AlphaFoldDB" id="A0AAP0K181"/>
<keyword evidence="11" id="KW-0862">Zinc</keyword>
<dbReference type="GO" id="GO:0008270">
    <property type="term" value="F:zinc ion binding"/>
    <property type="evidence" value="ECO:0007669"/>
    <property type="project" value="UniProtKB-KW"/>
</dbReference>
<dbReference type="GO" id="GO:0061630">
    <property type="term" value="F:ubiquitin protein ligase activity"/>
    <property type="evidence" value="ECO:0007669"/>
    <property type="project" value="UniProtKB-EC"/>
</dbReference>
<comment type="similarity">
    <text evidence="14">Belongs to the RING-type zinc finger family. ATL subfamily.</text>
</comment>
<evidence type="ECO:0000256" key="14">
    <source>
        <dbReference type="ARBA" id="ARBA00024209"/>
    </source>
</evidence>
<comment type="catalytic activity">
    <reaction evidence="1">
        <text>S-ubiquitinyl-[E2 ubiquitin-conjugating enzyme]-L-cysteine + [acceptor protein]-L-lysine = [E2 ubiquitin-conjugating enzyme]-L-cysteine + N(6)-ubiquitinyl-[acceptor protein]-L-lysine.</text>
        <dbReference type="EC" id="2.3.2.27"/>
    </reaction>
</comment>
<dbReference type="GO" id="GO:0016020">
    <property type="term" value="C:membrane"/>
    <property type="evidence" value="ECO:0007669"/>
    <property type="project" value="UniProtKB-SubCell"/>
</dbReference>
<evidence type="ECO:0000256" key="17">
    <source>
        <dbReference type="SAM" id="SignalP"/>
    </source>
</evidence>
<protein>
    <recommendedName>
        <fullName evidence="4">RING-type E3 ubiquitin transferase</fullName>
        <ecNumber evidence="4">2.3.2.27</ecNumber>
    </recommendedName>
</protein>
<dbReference type="Proteomes" id="UP001420932">
    <property type="component" value="Unassembled WGS sequence"/>
</dbReference>
<proteinExistence type="inferred from homology"/>
<evidence type="ECO:0000256" key="10">
    <source>
        <dbReference type="ARBA" id="ARBA00022786"/>
    </source>
</evidence>
<dbReference type="EMBL" id="JBBNAF010000005">
    <property type="protein sequence ID" value="KAK9143968.1"/>
    <property type="molecule type" value="Genomic_DNA"/>
</dbReference>
<organism evidence="19 20">
    <name type="scientific">Stephania yunnanensis</name>
    <dbReference type="NCBI Taxonomy" id="152371"/>
    <lineage>
        <taxon>Eukaryota</taxon>
        <taxon>Viridiplantae</taxon>
        <taxon>Streptophyta</taxon>
        <taxon>Embryophyta</taxon>
        <taxon>Tracheophyta</taxon>
        <taxon>Spermatophyta</taxon>
        <taxon>Magnoliopsida</taxon>
        <taxon>Ranunculales</taxon>
        <taxon>Menispermaceae</taxon>
        <taxon>Menispermoideae</taxon>
        <taxon>Cissampelideae</taxon>
        <taxon>Stephania</taxon>
    </lineage>
</organism>
<feature type="transmembrane region" description="Helical" evidence="16">
    <location>
        <begin position="279"/>
        <end position="296"/>
    </location>
</feature>
<comment type="pathway">
    <text evidence="3">Protein modification; protein ubiquitination.</text>
</comment>
<keyword evidence="13 16" id="KW-0472">Membrane</keyword>
<dbReference type="InterPro" id="IPR025287">
    <property type="entry name" value="WAK_GUB"/>
</dbReference>
<evidence type="ECO:0000256" key="8">
    <source>
        <dbReference type="ARBA" id="ARBA00022729"/>
    </source>
</evidence>
<feature type="domain" description="Wall-associated receptor kinase galacturonan-binding" evidence="18">
    <location>
        <begin position="39"/>
        <end position="112"/>
    </location>
</feature>
<keyword evidence="12 16" id="KW-1133">Transmembrane helix</keyword>
<reference evidence="19 20" key="1">
    <citation type="submission" date="2024-01" db="EMBL/GenBank/DDBJ databases">
        <title>Genome assemblies of Stephania.</title>
        <authorList>
            <person name="Yang L."/>
        </authorList>
    </citation>
    <scope>NUCLEOTIDE SEQUENCE [LARGE SCALE GENOMIC DNA]</scope>
    <source>
        <strain evidence="19">YNDBR</strain>
        <tissue evidence="19">Leaf</tissue>
    </source>
</reference>
<dbReference type="GO" id="GO:0030247">
    <property type="term" value="F:polysaccharide binding"/>
    <property type="evidence" value="ECO:0007669"/>
    <property type="project" value="InterPro"/>
</dbReference>
<evidence type="ECO:0000313" key="20">
    <source>
        <dbReference type="Proteomes" id="UP001420932"/>
    </source>
</evidence>
<evidence type="ECO:0000256" key="9">
    <source>
        <dbReference type="ARBA" id="ARBA00022771"/>
    </source>
</evidence>
<evidence type="ECO:0000256" key="12">
    <source>
        <dbReference type="ARBA" id="ARBA00022989"/>
    </source>
</evidence>
<evidence type="ECO:0000256" key="1">
    <source>
        <dbReference type="ARBA" id="ARBA00000900"/>
    </source>
</evidence>
<feature type="compositionally biased region" description="Basic and acidic residues" evidence="15">
    <location>
        <begin position="385"/>
        <end position="399"/>
    </location>
</feature>
<keyword evidence="9" id="KW-0863">Zinc-finger</keyword>
<feature type="chain" id="PRO_5043040999" description="RING-type E3 ubiquitin transferase" evidence="17">
    <location>
        <begin position="28"/>
        <end position="410"/>
    </location>
</feature>